<dbReference type="EMBL" id="JBHUFV010000039">
    <property type="protein sequence ID" value="MFD1935093.1"/>
    <property type="molecule type" value="Genomic_DNA"/>
</dbReference>
<gene>
    <name evidence="2" type="ORF">ACFSKW_26820</name>
</gene>
<dbReference type="Proteomes" id="UP001597368">
    <property type="component" value="Unassembled WGS sequence"/>
</dbReference>
<feature type="compositionally biased region" description="Gly residues" evidence="1">
    <location>
        <begin position="55"/>
        <end position="66"/>
    </location>
</feature>
<accession>A0ABW4SZL3</accession>
<reference evidence="3" key="1">
    <citation type="journal article" date="2019" name="Int. J. Syst. Evol. Microbiol.">
        <title>The Global Catalogue of Microorganisms (GCM) 10K type strain sequencing project: providing services to taxonomists for standard genome sequencing and annotation.</title>
        <authorList>
            <consortium name="The Broad Institute Genomics Platform"/>
            <consortium name="The Broad Institute Genome Sequencing Center for Infectious Disease"/>
            <person name="Wu L."/>
            <person name="Ma J."/>
        </authorList>
    </citation>
    <scope>NUCLEOTIDE SEQUENCE [LARGE SCALE GENOMIC DNA]</scope>
    <source>
        <strain evidence="3">ICMP 6774ER</strain>
    </source>
</reference>
<comment type="caution">
    <text evidence="2">The sequence shown here is derived from an EMBL/GenBank/DDBJ whole genome shotgun (WGS) entry which is preliminary data.</text>
</comment>
<organism evidence="2 3">
    <name type="scientific">Nonomuraea mangrovi</name>
    <dbReference type="NCBI Taxonomy" id="2316207"/>
    <lineage>
        <taxon>Bacteria</taxon>
        <taxon>Bacillati</taxon>
        <taxon>Actinomycetota</taxon>
        <taxon>Actinomycetes</taxon>
        <taxon>Streptosporangiales</taxon>
        <taxon>Streptosporangiaceae</taxon>
        <taxon>Nonomuraea</taxon>
    </lineage>
</organism>
<keyword evidence="3" id="KW-1185">Reference proteome</keyword>
<evidence type="ECO:0000256" key="1">
    <source>
        <dbReference type="SAM" id="MobiDB-lite"/>
    </source>
</evidence>
<name>A0ABW4SZL3_9ACTN</name>
<evidence type="ECO:0000313" key="2">
    <source>
        <dbReference type="EMBL" id="MFD1935093.1"/>
    </source>
</evidence>
<proteinExistence type="predicted"/>
<feature type="compositionally biased region" description="Low complexity" evidence="1">
    <location>
        <begin position="75"/>
        <end position="84"/>
    </location>
</feature>
<sequence length="279" mass="28672">MLTQVLVSCALTTMVFVASGDDGGGTGIAECGSFGSPGCATEARRWWATNRTDPTGGGHSGSGSGSVQGPTCSTAPAQAPAGAPSSGRWVLITCPGQPPLLVRDGGTPEGEPVDGAPALTPIMVALIARDRFTLPSPAIDSSPKPSDPQLVRLPIWLSVGRSIWHPYMSTARAGGITATATATPTLVTWNMGDETTVTCKGPGTPFRHGRDDARKESPTCGHTYVKSSATNPSAKYPVTATITWTITWSAAGESGTFPPLITTSSTSFRVAESQAIVTN</sequence>
<dbReference type="RefSeq" id="WP_379575213.1">
    <property type="nucleotide sequence ID" value="NZ_JBHUFV010000039.1"/>
</dbReference>
<evidence type="ECO:0008006" key="4">
    <source>
        <dbReference type="Google" id="ProtNLM"/>
    </source>
</evidence>
<evidence type="ECO:0000313" key="3">
    <source>
        <dbReference type="Proteomes" id="UP001597368"/>
    </source>
</evidence>
<feature type="region of interest" description="Disordered" evidence="1">
    <location>
        <begin position="49"/>
        <end position="84"/>
    </location>
</feature>
<protein>
    <recommendedName>
        <fullName evidence="4">ATP/GTP-binding protein</fullName>
    </recommendedName>
</protein>